<reference evidence="1" key="1">
    <citation type="submission" date="2020-11" db="EMBL/GenBank/DDBJ databases">
        <title>Adaptations for nitrogen fixation in a non-lichenized fungal sporocarp promotes dispersal by wood-feeding termites.</title>
        <authorList>
            <consortium name="DOE Joint Genome Institute"/>
            <person name="Koch R.A."/>
            <person name="Yoon G."/>
            <person name="Arayal U."/>
            <person name="Lail K."/>
            <person name="Amirebrahimi M."/>
            <person name="Labutti K."/>
            <person name="Lipzen A."/>
            <person name="Riley R."/>
            <person name="Barry K."/>
            <person name="Henrissat B."/>
            <person name="Grigoriev I.V."/>
            <person name="Herr J.R."/>
            <person name="Aime M.C."/>
        </authorList>
    </citation>
    <scope>NUCLEOTIDE SEQUENCE</scope>
    <source>
        <strain evidence="1">MCA 3950</strain>
    </source>
</reference>
<gene>
    <name evidence="1" type="ORF">BT62DRAFT_997250</name>
</gene>
<dbReference type="Proteomes" id="UP000812287">
    <property type="component" value="Unassembled WGS sequence"/>
</dbReference>
<evidence type="ECO:0000313" key="2">
    <source>
        <dbReference type="Proteomes" id="UP000812287"/>
    </source>
</evidence>
<organism evidence="1 2">
    <name type="scientific">Guyanagaster necrorhizus</name>
    <dbReference type="NCBI Taxonomy" id="856835"/>
    <lineage>
        <taxon>Eukaryota</taxon>
        <taxon>Fungi</taxon>
        <taxon>Dikarya</taxon>
        <taxon>Basidiomycota</taxon>
        <taxon>Agaricomycotina</taxon>
        <taxon>Agaricomycetes</taxon>
        <taxon>Agaricomycetidae</taxon>
        <taxon>Agaricales</taxon>
        <taxon>Marasmiineae</taxon>
        <taxon>Physalacriaceae</taxon>
        <taxon>Guyanagaster</taxon>
    </lineage>
</organism>
<protein>
    <submittedName>
        <fullName evidence="1">Uncharacterized protein</fullName>
    </submittedName>
</protein>
<dbReference type="AlphaFoldDB" id="A0A9P7VJ67"/>
<accession>A0A9P7VJ67</accession>
<proteinExistence type="predicted"/>
<dbReference type="GeneID" id="66112935"/>
<keyword evidence="2" id="KW-1185">Reference proteome</keyword>
<sequence length="219" mass="23940">MFVSIISSPSVPLASGDVMSSAMEWTVSTLLTNELRTMRHRFITSQDDINRIAAQMDVGVWGTSGGKDIECTQPIQRSNGTTKPDKSPLVEVRIEAVTWRTVAGPGLREAEGYSFSDSVPPMFILSRAFSSIHPTAFRSFTSKAWGCRILRNVASIGFGMAVKRFPGAQEARAMELVRNETAIPVPPCYRFTDSVSPHDLAMALIEGQTVASVWDKLGL</sequence>
<dbReference type="OrthoDB" id="8300194at2759"/>
<dbReference type="EMBL" id="MU250561">
    <property type="protein sequence ID" value="KAG7441330.1"/>
    <property type="molecule type" value="Genomic_DNA"/>
</dbReference>
<evidence type="ECO:0000313" key="1">
    <source>
        <dbReference type="EMBL" id="KAG7441330.1"/>
    </source>
</evidence>
<dbReference type="RefSeq" id="XP_043034830.1">
    <property type="nucleotide sequence ID" value="XM_043190638.1"/>
</dbReference>
<comment type="caution">
    <text evidence="1">The sequence shown here is derived from an EMBL/GenBank/DDBJ whole genome shotgun (WGS) entry which is preliminary data.</text>
</comment>
<name>A0A9P7VJ67_9AGAR</name>